<dbReference type="InterPro" id="IPR014905">
    <property type="entry name" value="HIRAN"/>
</dbReference>
<name>D4YVX1_9LACO</name>
<organism evidence="4 5">
    <name type="scientific">Lactobacillus amylolyticus DSM 11664</name>
    <dbReference type="NCBI Taxonomy" id="585524"/>
    <lineage>
        <taxon>Bacteria</taxon>
        <taxon>Bacillati</taxon>
        <taxon>Bacillota</taxon>
        <taxon>Bacilli</taxon>
        <taxon>Lactobacillales</taxon>
        <taxon>Lactobacillaceae</taxon>
        <taxon>Lactobacillus</taxon>
    </lineage>
</organism>
<dbReference type="Pfam" id="PF08797">
    <property type="entry name" value="HIRAN"/>
    <property type="match status" value="1"/>
</dbReference>
<dbReference type="GO" id="GO:0016818">
    <property type="term" value="F:hydrolase activity, acting on acid anhydrides, in phosphorus-containing anhydrides"/>
    <property type="evidence" value="ECO:0007669"/>
    <property type="project" value="InterPro"/>
</dbReference>
<evidence type="ECO:0000256" key="2">
    <source>
        <dbReference type="ARBA" id="ARBA00022801"/>
    </source>
</evidence>
<evidence type="ECO:0000313" key="4">
    <source>
        <dbReference type="EMBL" id="EFG54682.1"/>
    </source>
</evidence>
<keyword evidence="2" id="KW-0378">Hydrolase</keyword>
<reference evidence="4 5" key="1">
    <citation type="submission" date="2010-04" db="EMBL/GenBank/DDBJ databases">
        <authorList>
            <person name="Muzny D."/>
            <person name="Qin X."/>
            <person name="Deng J."/>
            <person name="Jiang H."/>
            <person name="Liu Y."/>
            <person name="Qu J."/>
            <person name="Song X.-Z."/>
            <person name="Zhang L."/>
            <person name="Thornton R."/>
            <person name="Coyle M."/>
            <person name="Francisco L."/>
            <person name="Jackson L."/>
            <person name="Javaid M."/>
            <person name="Korchina V."/>
            <person name="Kovar C."/>
            <person name="Mata R."/>
            <person name="Mathew T."/>
            <person name="Ngo R."/>
            <person name="Nguyen L."/>
            <person name="Nguyen N."/>
            <person name="Okwuonu G."/>
            <person name="Ongeri F."/>
            <person name="Pham C."/>
            <person name="Simmons D."/>
            <person name="Wilczek-Boney K."/>
            <person name="Hale W."/>
            <person name="Jakkamsetti A."/>
            <person name="Pham P."/>
            <person name="Ruth R."/>
            <person name="San Lucas F."/>
            <person name="Warren J."/>
            <person name="Zhang J."/>
            <person name="Zhao Z."/>
            <person name="Zhou C."/>
            <person name="Zhu D."/>
            <person name="Lee S."/>
            <person name="Bess C."/>
            <person name="Blankenburg K."/>
            <person name="Forbes L."/>
            <person name="Fu Q."/>
            <person name="Gubbala S."/>
            <person name="Hirani K."/>
            <person name="Jayaseelan J.C."/>
            <person name="Lara F."/>
            <person name="Munidasa M."/>
            <person name="Palculict T."/>
            <person name="Patil S."/>
            <person name="Pu L.-L."/>
            <person name="Saada N."/>
            <person name="Tang L."/>
            <person name="Weissenberger G."/>
            <person name="Zhu Y."/>
            <person name="Hemphill L."/>
            <person name="Shang Y."/>
            <person name="Youmans B."/>
            <person name="Ayvaz T."/>
            <person name="Ross M."/>
            <person name="Santibanez J."/>
            <person name="Aqrawi P."/>
            <person name="Gross S."/>
            <person name="Joshi V."/>
            <person name="Fowler G."/>
            <person name="Nazareth L."/>
            <person name="Reid J."/>
            <person name="Worley K."/>
            <person name="Petrosino J."/>
            <person name="Highlander S."/>
            <person name="Gibbs R."/>
        </authorList>
    </citation>
    <scope>NUCLEOTIDE SEQUENCE [LARGE SCALE GENOMIC DNA]</scope>
    <source>
        <strain evidence="4 5">DSM 11664</strain>
    </source>
</reference>
<dbReference type="GO" id="GO:0003676">
    <property type="term" value="F:nucleic acid binding"/>
    <property type="evidence" value="ECO:0007669"/>
    <property type="project" value="InterPro"/>
</dbReference>
<dbReference type="Gene3D" id="3.30.70.2330">
    <property type="match status" value="1"/>
</dbReference>
<comment type="caution">
    <text evidence="4">The sequence shown here is derived from an EMBL/GenBank/DDBJ whole genome shotgun (WGS) entry which is preliminary data.</text>
</comment>
<evidence type="ECO:0000256" key="1">
    <source>
        <dbReference type="ARBA" id="ARBA00022723"/>
    </source>
</evidence>
<feature type="domain" description="HIRAN" evidence="3">
    <location>
        <begin position="76"/>
        <end position="121"/>
    </location>
</feature>
<keyword evidence="1" id="KW-0479">Metal-binding</keyword>
<protein>
    <recommendedName>
        <fullName evidence="3">HIRAN domain-containing protein</fullName>
    </recommendedName>
</protein>
<dbReference type="RefSeq" id="WP_006352829.1">
    <property type="nucleotide sequence ID" value="NZ_ADNY01000071.1"/>
</dbReference>
<evidence type="ECO:0000313" key="5">
    <source>
        <dbReference type="Proteomes" id="UP000004069"/>
    </source>
</evidence>
<dbReference type="AlphaFoldDB" id="D4YVX1"/>
<proteinExistence type="predicted"/>
<sequence>MNDIKPSSSLQNKGADYWFKVAGTTHYQLSEALKWAKDTEQIDPYEGATAEDIHEEMIDEDDPIYETDLTECVEGISLIPEPDNKYDPNAIKVGITINGKDFFIGYVPSDWTEHVQSTLNKLKAKKQNVALTGHLIGGKYKFLDLDDHVRTKSKKLGFIVSVHTEDI</sequence>
<dbReference type="PATRIC" id="fig|585524.9.peg.1393"/>
<accession>D4YVX1</accession>
<gene>
    <name evidence="4" type="ORF">HMPREF0493_1682</name>
</gene>
<dbReference type="Proteomes" id="UP000004069">
    <property type="component" value="Unassembled WGS sequence"/>
</dbReference>
<evidence type="ECO:0000259" key="3">
    <source>
        <dbReference type="Pfam" id="PF08797"/>
    </source>
</evidence>
<dbReference type="GO" id="GO:0008270">
    <property type="term" value="F:zinc ion binding"/>
    <property type="evidence" value="ECO:0007669"/>
    <property type="project" value="InterPro"/>
</dbReference>
<dbReference type="EMBL" id="ADNY01000071">
    <property type="protein sequence ID" value="EFG54682.1"/>
    <property type="molecule type" value="Genomic_DNA"/>
</dbReference>
<dbReference type="OrthoDB" id="1650885at2"/>
<keyword evidence="5" id="KW-1185">Reference proteome</keyword>